<dbReference type="EMBL" id="JXTI01000101">
    <property type="protein sequence ID" value="KWX12755.1"/>
    <property type="molecule type" value="Genomic_DNA"/>
</dbReference>
<comment type="caution">
    <text evidence="1">The sequence shown here is derived from an EMBL/GenBank/DDBJ whole genome shotgun (WGS) entry which is preliminary data.</text>
</comment>
<evidence type="ECO:0000313" key="1">
    <source>
        <dbReference type="EMBL" id="KWX12755.1"/>
    </source>
</evidence>
<dbReference type="PANTHER" id="PTHR31854:SF2">
    <property type="entry name" value="TUBULIN POLYGLUTAMYLASE COMPLEX SUBUNIT 2"/>
    <property type="match status" value="1"/>
</dbReference>
<evidence type="ECO:0008006" key="3">
    <source>
        <dbReference type="Google" id="ProtNLM"/>
    </source>
</evidence>
<protein>
    <recommendedName>
        <fullName evidence="3">Knr4/Smi1-like domain-containing protein</fullName>
    </recommendedName>
</protein>
<organism evidence="1 2">
    <name type="scientific">Giardia duodenalis assemblage B</name>
    <dbReference type="NCBI Taxonomy" id="1394984"/>
    <lineage>
        <taxon>Eukaryota</taxon>
        <taxon>Metamonada</taxon>
        <taxon>Diplomonadida</taxon>
        <taxon>Hexamitidae</taxon>
        <taxon>Giardiinae</taxon>
        <taxon>Giardia</taxon>
    </lineage>
</organism>
<dbReference type="OrthoDB" id="10249691at2759"/>
<name>A0A132NRN4_GIAIN</name>
<dbReference type="PANTHER" id="PTHR31854">
    <property type="entry name" value="TUBULIN POLYGLUTAMYLASE COMPLEX SUBUNIT 2"/>
    <property type="match status" value="1"/>
</dbReference>
<gene>
    <name evidence="1" type="ORF">QR46_3268</name>
</gene>
<dbReference type="Proteomes" id="UP000070089">
    <property type="component" value="Unassembled WGS sequence"/>
</dbReference>
<evidence type="ECO:0000313" key="2">
    <source>
        <dbReference type="Proteomes" id="UP000070089"/>
    </source>
</evidence>
<sequence length="231" mass="26323">MLVKFEFMSLAYEDVIFRLKTLPQVSRIEYQARSPANQADFEVWTKRNDVDLPQDLVSFYRQRNGLDACWHFGTEDKVAGRFLLNQVQDLRVIRVRHKTSDVPFGILSKDSYGTVFISLSNSLERGSVWFLPGSYSVSMDITINDLHMLCESFSSYYRLMSLHFGIICWQYAFVPQLGLPIFTRLLMARFCPDRLSIDLALAHQLNTDASATVLPECGQVKFGAGILASIS</sequence>
<accession>A0A132NRN4</accession>
<proteinExistence type="predicted"/>
<dbReference type="AlphaFoldDB" id="A0A132NRN4"/>
<dbReference type="VEuPathDB" id="GiardiaDB:QR46_3268"/>
<reference evidence="1 2" key="1">
    <citation type="journal article" date="2015" name="Mol. Biochem. Parasitol.">
        <title>Identification of polymorphic genes for use in assemblage B genotyping assays through comparative genomics of multiple assemblage B Giardia duodenalis isolates.</title>
        <authorList>
            <person name="Wielinga C."/>
            <person name="Thompson R.C."/>
            <person name="Monis P."/>
            <person name="Ryan U."/>
        </authorList>
    </citation>
    <scope>NUCLEOTIDE SEQUENCE [LARGE SCALE GENOMIC DNA]</scope>
    <source>
        <strain evidence="1 2">BAH15c1</strain>
    </source>
</reference>
<dbReference type="InterPro" id="IPR039231">
    <property type="entry name" value="TPGS2"/>
</dbReference>